<gene>
    <name evidence="2" type="ORF">FIV42_03160</name>
</gene>
<protein>
    <submittedName>
        <fullName evidence="2">Uncharacterized protein</fullName>
    </submittedName>
</protein>
<organism evidence="2 3">
    <name type="scientific">Persicimonas caeni</name>
    <dbReference type="NCBI Taxonomy" id="2292766"/>
    <lineage>
        <taxon>Bacteria</taxon>
        <taxon>Deltaproteobacteria</taxon>
        <taxon>Bradymonadales</taxon>
        <taxon>Bradymonadaceae</taxon>
        <taxon>Persicimonas</taxon>
    </lineage>
</organism>
<keyword evidence="1" id="KW-0732">Signal</keyword>
<feature type="chain" id="PRO_5030106120" evidence="1">
    <location>
        <begin position="28"/>
        <end position="154"/>
    </location>
</feature>
<dbReference type="RefSeq" id="WP_141196267.1">
    <property type="nucleotide sequence ID" value="NZ_CP041186.1"/>
</dbReference>
<dbReference type="OrthoDB" id="10019086at2"/>
<dbReference type="Proteomes" id="UP000315995">
    <property type="component" value="Chromosome"/>
</dbReference>
<keyword evidence="3" id="KW-1185">Reference proteome</keyword>
<feature type="signal peptide" evidence="1">
    <location>
        <begin position="1"/>
        <end position="27"/>
    </location>
</feature>
<dbReference type="AlphaFoldDB" id="A0A4Y6PNE2"/>
<proteinExistence type="predicted"/>
<accession>A0A5B8Y0A9</accession>
<accession>A0A4Y6PNE2</accession>
<evidence type="ECO:0000256" key="1">
    <source>
        <dbReference type="SAM" id="SignalP"/>
    </source>
</evidence>
<sequence length="154" mass="17066">MQPTHIQPIRALFAGALLCLAPVAATALDDPCERRDERANSAEDASLRTKASRFAPRVAVRIWFQTQDDRRDAARAWPNAVTAAPVPAPAPAPDPAPLYRDADRVQPFGWQVGVRWNLVEMAEATDLLEPNIPELTPTECLRRIEIDDFAGEEE</sequence>
<reference evidence="2 3" key="1">
    <citation type="submission" date="2019-06" db="EMBL/GenBank/DDBJ databases">
        <title>Persicimonas caeni gen. nov., sp. nov., a predatory bacterium isolated from solar saltern.</title>
        <authorList>
            <person name="Wang S."/>
        </authorList>
    </citation>
    <scope>NUCLEOTIDE SEQUENCE [LARGE SCALE GENOMIC DNA]</scope>
    <source>
        <strain evidence="2 3">YN101</strain>
    </source>
</reference>
<name>A0A4Y6PNE2_PERCE</name>
<dbReference type="EMBL" id="CP041186">
    <property type="protein sequence ID" value="QDG49770.1"/>
    <property type="molecule type" value="Genomic_DNA"/>
</dbReference>
<evidence type="ECO:0000313" key="3">
    <source>
        <dbReference type="Proteomes" id="UP000315995"/>
    </source>
</evidence>
<evidence type="ECO:0000313" key="2">
    <source>
        <dbReference type="EMBL" id="QDG49770.1"/>
    </source>
</evidence>